<feature type="compositionally biased region" description="Polar residues" evidence="2">
    <location>
        <begin position="122"/>
        <end position="134"/>
    </location>
</feature>
<feature type="region of interest" description="Disordered" evidence="2">
    <location>
        <begin position="1"/>
        <end position="70"/>
    </location>
</feature>
<feature type="compositionally biased region" description="Low complexity" evidence="2">
    <location>
        <begin position="529"/>
        <end position="538"/>
    </location>
</feature>
<proteinExistence type="predicted"/>
<keyword evidence="1" id="KW-0175">Coiled coil</keyword>
<feature type="region of interest" description="Disordered" evidence="2">
    <location>
        <begin position="645"/>
        <end position="707"/>
    </location>
</feature>
<dbReference type="EMBL" id="FJOG01000042">
    <property type="protein sequence ID" value="CZR67205.1"/>
    <property type="molecule type" value="Genomic_DNA"/>
</dbReference>
<dbReference type="STRING" id="576137.A0A1L7XQC1"/>
<dbReference type="Proteomes" id="UP000184330">
    <property type="component" value="Unassembled WGS sequence"/>
</dbReference>
<evidence type="ECO:0000313" key="3">
    <source>
        <dbReference type="EMBL" id="CZR67205.1"/>
    </source>
</evidence>
<feature type="compositionally biased region" description="Basic and acidic residues" evidence="2">
    <location>
        <begin position="108"/>
        <end position="119"/>
    </location>
</feature>
<evidence type="ECO:0000256" key="1">
    <source>
        <dbReference type="SAM" id="Coils"/>
    </source>
</evidence>
<feature type="region of interest" description="Disordered" evidence="2">
    <location>
        <begin position="557"/>
        <end position="584"/>
    </location>
</feature>
<feature type="coiled-coil region" evidence="1">
    <location>
        <begin position="310"/>
        <end position="340"/>
    </location>
</feature>
<organism evidence="3 4">
    <name type="scientific">Phialocephala subalpina</name>
    <dbReference type="NCBI Taxonomy" id="576137"/>
    <lineage>
        <taxon>Eukaryota</taxon>
        <taxon>Fungi</taxon>
        <taxon>Dikarya</taxon>
        <taxon>Ascomycota</taxon>
        <taxon>Pezizomycotina</taxon>
        <taxon>Leotiomycetes</taxon>
        <taxon>Helotiales</taxon>
        <taxon>Mollisiaceae</taxon>
        <taxon>Phialocephala</taxon>
        <taxon>Phialocephala fortinii species complex</taxon>
    </lineage>
</organism>
<dbReference type="OrthoDB" id="3553547at2759"/>
<sequence>MADGISDTGPGTKTCQVEAGDDGHRQLLPTLGPRPSFQGHQPPIQQNARTATDPAVSHEPKQSSADPVSELRLQSLDVRDQNHESILGRIEAFAMLESPVGSSQRPQTPEDKAENRPREVTYASSAAESPNQASRPPRQDSAYYSTRGVEGNGSEVGFDVQARQLRARERMLIRRERARRTRHRFRVCREKVQRARNDVRDAIDKLTRKFNEIRALNLAIPDSIDPYYEKLRVAQDELGPAEDEYDTLARRLDEEEDDLEEEEDHFYRHNELFNISVPESKINASLSPPAEPSQIIDSEPTDLALDNPLVREYLDKVEEAERLKEDIEDLEHDYLKESGAATFRQRHNIPLTEETSKFLDDYPRLHAEALNDLRDAEDALFNMRDQCLELGLFTESEHAYEPRDALCDDIMDSVYDARERSPIRVAALHLRYDGKTANFGDKKDYVNKWLLQWVEESTVGALLLRSWIYFEFPDNADKEKLGDERWSELAVENWDKDQAGDSANKNNRESRLDTIAGITPGAAGKRHATSTGRSGLSSSLRTLDAIVDEEEVMDEPLVGTESASHTTQQAGSPVAPGRQRASSAGEEIPLISLALDSTPTAASQVQTPSANSLGLPVMASMPLKENVPHPHDSLSVSIQSINSLATSGRKPSLQSSCTDNDSLHIPQDPSCNPNEESQIVEQTTDNPPEAEPTLPTSDHPDISNLPDISNFIQESTAAFSPPILETSQPPLSNPQNDMIATPKARPTIGNIEHTDMTTLSLDAINTKPNSEPEKSALFEVMPSIDLHNDTTSATPEQCPLNYDNTTTEISTAMLSPGLERTGLWEIVSASKSEDNISPYAQTAFTTQTTETPTLEIPTTTTPFEDPNPRSIAQELKATSSLPSQYGQVAIPSREELLCKSRATTAVSEAFLLHRSWRGLHMHYGERQVTGRFTMSILILHRVNGLLNFADNIKNSTVRHLAENKCHRKLQETREKFGLRARGTFNKFANNLNTKKRYSKAEIQEAKPQTEYSLGLGRFALQYATRPGLNVSPTLGTRYNSTH</sequence>
<keyword evidence="4" id="KW-1185">Reference proteome</keyword>
<reference evidence="3 4" key="1">
    <citation type="submission" date="2016-03" db="EMBL/GenBank/DDBJ databases">
        <authorList>
            <person name="Ploux O."/>
        </authorList>
    </citation>
    <scope>NUCLEOTIDE SEQUENCE [LARGE SCALE GENOMIC DNA]</scope>
    <source>
        <strain evidence="3 4">UAMH 11012</strain>
    </source>
</reference>
<name>A0A1L7XQC1_9HELO</name>
<feature type="compositionally biased region" description="Polar residues" evidence="2">
    <location>
        <begin position="561"/>
        <end position="571"/>
    </location>
</feature>
<dbReference type="AlphaFoldDB" id="A0A1L7XQC1"/>
<feature type="region of interest" description="Disordered" evidence="2">
    <location>
        <begin position="97"/>
        <end position="155"/>
    </location>
</feature>
<accession>A0A1L7XQC1</accession>
<evidence type="ECO:0000313" key="4">
    <source>
        <dbReference type="Proteomes" id="UP000184330"/>
    </source>
</evidence>
<protein>
    <submittedName>
        <fullName evidence="3">Uncharacterized protein</fullName>
    </submittedName>
</protein>
<gene>
    <name evidence="3" type="ORF">PAC_17104</name>
</gene>
<evidence type="ECO:0000256" key="2">
    <source>
        <dbReference type="SAM" id="MobiDB-lite"/>
    </source>
</evidence>
<feature type="compositionally biased region" description="Polar residues" evidence="2">
    <location>
        <begin position="669"/>
        <end position="686"/>
    </location>
</feature>
<feature type="region of interest" description="Disordered" evidence="2">
    <location>
        <begin position="497"/>
        <end position="538"/>
    </location>
</feature>